<gene>
    <name evidence="2" type="ORF">LCGC14_1813350</name>
</gene>
<sequence length="84" mass="9477">SSRKRTRTSAKRDSNRSGSTNRKKSTGPKDPNADATPAQIKFLKKLLTENDIDYDSGFDLDNEEYFFDEFTMGSIQKPIEALKG</sequence>
<feature type="region of interest" description="Disordered" evidence="1">
    <location>
        <begin position="1"/>
        <end position="37"/>
    </location>
</feature>
<proteinExistence type="predicted"/>
<comment type="caution">
    <text evidence="2">The sequence shown here is derived from an EMBL/GenBank/DDBJ whole genome shotgun (WGS) entry which is preliminary data.</text>
</comment>
<accession>A0A0F9JKQ8</accession>
<name>A0A0F9JKQ8_9ZZZZ</name>
<dbReference type="EMBL" id="LAZR01017649">
    <property type="protein sequence ID" value="KKL99552.1"/>
    <property type="molecule type" value="Genomic_DNA"/>
</dbReference>
<evidence type="ECO:0000256" key="1">
    <source>
        <dbReference type="SAM" id="MobiDB-lite"/>
    </source>
</evidence>
<evidence type="ECO:0000313" key="2">
    <source>
        <dbReference type="EMBL" id="KKL99552.1"/>
    </source>
</evidence>
<protein>
    <submittedName>
        <fullName evidence="2">Uncharacterized protein</fullName>
    </submittedName>
</protein>
<feature type="non-terminal residue" evidence="2">
    <location>
        <position position="1"/>
    </location>
</feature>
<reference evidence="2" key="1">
    <citation type="journal article" date="2015" name="Nature">
        <title>Complex archaea that bridge the gap between prokaryotes and eukaryotes.</title>
        <authorList>
            <person name="Spang A."/>
            <person name="Saw J.H."/>
            <person name="Jorgensen S.L."/>
            <person name="Zaremba-Niedzwiedzka K."/>
            <person name="Martijn J."/>
            <person name="Lind A.E."/>
            <person name="van Eijk R."/>
            <person name="Schleper C."/>
            <person name="Guy L."/>
            <person name="Ettema T.J."/>
        </authorList>
    </citation>
    <scope>NUCLEOTIDE SEQUENCE</scope>
</reference>
<organism evidence="2">
    <name type="scientific">marine sediment metagenome</name>
    <dbReference type="NCBI Taxonomy" id="412755"/>
    <lineage>
        <taxon>unclassified sequences</taxon>
        <taxon>metagenomes</taxon>
        <taxon>ecological metagenomes</taxon>
    </lineage>
</organism>
<dbReference type="AlphaFoldDB" id="A0A0F9JKQ8"/>